<feature type="transmembrane region" description="Helical" evidence="9">
    <location>
        <begin position="107"/>
        <end position="125"/>
    </location>
</feature>
<keyword evidence="12" id="KW-1185">Reference proteome</keyword>
<dbReference type="RefSeq" id="XP_056771080.1">
    <property type="nucleotide sequence ID" value="XM_056906973.1"/>
</dbReference>
<dbReference type="InterPro" id="IPR020846">
    <property type="entry name" value="MFS_dom"/>
</dbReference>
<dbReference type="InterPro" id="IPR036259">
    <property type="entry name" value="MFS_trans_sf"/>
</dbReference>
<feature type="transmembrane region" description="Helical" evidence="9">
    <location>
        <begin position="361"/>
        <end position="379"/>
    </location>
</feature>
<dbReference type="AlphaFoldDB" id="A0AAD6G8D5"/>
<feature type="transmembrane region" description="Helical" evidence="9">
    <location>
        <begin position="137"/>
        <end position="159"/>
    </location>
</feature>
<evidence type="ECO:0000256" key="1">
    <source>
        <dbReference type="ARBA" id="ARBA00004141"/>
    </source>
</evidence>
<dbReference type="PRINTS" id="PR00171">
    <property type="entry name" value="SUGRTRNSPORT"/>
</dbReference>
<evidence type="ECO:0000256" key="2">
    <source>
        <dbReference type="ARBA" id="ARBA00010992"/>
    </source>
</evidence>
<dbReference type="InterPro" id="IPR005829">
    <property type="entry name" value="Sugar_transporter_CS"/>
</dbReference>
<feature type="transmembrane region" description="Helical" evidence="9">
    <location>
        <begin position="56"/>
        <end position="79"/>
    </location>
</feature>
<dbReference type="FunFam" id="1.20.1250.20:FF:000134">
    <property type="entry name" value="MFS sugar transporter protein"/>
    <property type="match status" value="1"/>
</dbReference>
<feature type="transmembrane region" description="Helical" evidence="9">
    <location>
        <begin position="419"/>
        <end position="444"/>
    </location>
</feature>
<evidence type="ECO:0000313" key="12">
    <source>
        <dbReference type="Proteomes" id="UP001213681"/>
    </source>
</evidence>
<reference evidence="11" key="1">
    <citation type="submission" date="2022-12" db="EMBL/GenBank/DDBJ databases">
        <authorList>
            <person name="Petersen C."/>
        </authorList>
    </citation>
    <scope>NUCLEOTIDE SEQUENCE</scope>
    <source>
        <strain evidence="11">IBT 16125</strain>
    </source>
</reference>
<name>A0AAD6G8D5_9EURO</name>
<dbReference type="InterPro" id="IPR003663">
    <property type="entry name" value="Sugar/inositol_transpt"/>
</dbReference>
<dbReference type="GeneID" id="81597216"/>
<dbReference type="InterPro" id="IPR050360">
    <property type="entry name" value="MFS_Sugar_Transporters"/>
</dbReference>
<keyword evidence="5 9" id="KW-1133">Transmembrane helix</keyword>
<evidence type="ECO:0000256" key="5">
    <source>
        <dbReference type="ARBA" id="ARBA00022989"/>
    </source>
</evidence>
<feature type="transmembrane region" description="Helical" evidence="9">
    <location>
        <begin position="226"/>
        <end position="247"/>
    </location>
</feature>
<feature type="transmembrane region" description="Helical" evidence="9">
    <location>
        <begin position="165"/>
        <end position="183"/>
    </location>
</feature>
<proteinExistence type="inferred from homology"/>
<dbReference type="GO" id="GO:0005351">
    <property type="term" value="F:carbohydrate:proton symporter activity"/>
    <property type="evidence" value="ECO:0007669"/>
    <property type="project" value="TreeGrafter"/>
</dbReference>
<comment type="subcellular location">
    <subcellularLocation>
        <location evidence="1">Membrane</location>
        <topology evidence="1">Multi-pass membrane protein</topology>
    </subcellularLocation>
</comment>
<dbReference type="PANTHER" id="PTHR48022">
    <property type="entry name" value="PLASTIDIC GLUCOSE TRANSPORTER 4"/>
    <property type="match status" value="1"/>
</dbReference>
<protein>
    <recommendedName>
        <fullName evidence="10">Major facilitator superfamily (MFS) profile domain-containing protein</fullName>
    </recommendedName>
</protein>
<evidence type="ECO:0000256" key="7">
    <source>
        <dbReference type="RuleBase" id="RU003346"/>
    </source>
</evidence>
<dbReference type="PROSITE" id="PS00216">
    <property type="entry name" value="SUGAR_TRANSPORT_1"/>
    <property type="match status" value="1"/>
</dbReference>
<accession>A0AAD6G8D5</accession>
<dbReference type="InterPro" id="IPR005828">
    <property type="entry name" value="MFS_sugar_transport-like"/>
</dbReference>
<dbReference type="Pfam" id="PF00083">
    <property type="entry name" value="Sugar_tr"/>
    <property type="match status" value="1"/>
</dbReference>
<organism evidence="11 12">
    <name type="scientific">Penicillium daleae</name>
    <dbReference type="NCBI Taxonomy" id="63821"/>
    <lineage>
        <taxon>Eukaryota</taxon>
        <taxon>Fungi</taxon>
        <taxon>Dikarya</taxon>
        <taxon>Ascomycota</taxon>
        <taxon>Pezizomycotina</taxon>
        <taxon>Eurotiomycetes</taxon>
        <taxon>Eurotiomycetidae</taxon>
        <taxon>Eurotiales</taxon>
        <taxon>Aspergillaceae</taxon>
        <taxon>Penicillium</taxon>
    </lineage>
</organism>
<dbReference type="Gene3D" id="1.20.1250.20">
    <property type="entry name" value="MFS general substrate transporter like domains"/>
    <property type="match status" value="1"/>
</dbReference>
<dbReference type="Proteomes" id="UP001213681">
    <property type="component" value="Unassembled WGS sequence"/>
</dbReference>
<keyword evidence="4 9" id="KW-0812">Transmembrane</keyword>
<feature type="transmembrane region" description="Helical" evidence="9">
    <location>
        <begin position="456"/>
        <end position="473"/>
    </location>
</feature>
<evidence type="ECO:0000256" key="6">
    <source>
        <dbReference type="ARBA" id="ARBA00023136"/>
    </source>
</evidence>
<feature type="region of interest" description="Disordered" evidence="8">
    <location>
        <begin position="1"/>
        <end position="20"/>
    </location>
</feature>
<evidence type="ECO:0000256" key="9">
    <source>
        <dbReference type="SAM" id="Phobius"/>
    </source>
</evidence>
<feature type="transmembrane region" description="Helical" evidence="9">
    <location>
        <begin position="386"/>
        <end position="407"/>
    </location>
</feature>
<reference evidence="11" key="2">
    <citation type="journal article" date="2023" name="IMA Fungus">
        <title>Comparative genomic study of the Penicillium genus elucidates a diverse pangenome and 15 lateral gene transfer events.</title>
        <authorList>
            <person name="Petersen C."/>
            <person name="Sorensen T."/>
            <person name="Nielsen M.R."/>
            <person name="Sondergaard T.E."/>
            <person name="Sorensen J.L."/>
            <person name="Fitzpatrick D.A."/>
            <person name="Frisvad J.C."/>
            <person name="Nielsen K.L."/>
        </authorList>
    </citation>
    <scope>NUCLEOTIDE SEQUENCE</scope>
    <source>
        <strain evidence="11">IBT 16125</strain>
    </source>
</reference>
<dbReference type="SUPFAM" id="SSF103473">
    <property type="entry name" value="MFS general substrate transporter"/>
    <property type="match status" value="1"/>
</dbReference>
<feature type="transmembrane region" description="Helical" evidence="9">
    <location>
        <begin position="485"/>
        <end position="504"/>
    </location>
</feature>
<keyword evidence="3 7" id="KW-0813">Transport</keyword>
<sequence>MATTTTSAPSREKDADSKHVEHIGERKDVQQVQVASVDFQNALLEEKLNPWSWSSVTLYGVILVTTLIPMVLDCCMNGFDGTLMSSINAMPWFHRHFGTSMEGSGTGLLFSIYSIGNLVGAVFAAPISDVFGRRMGMFVGSLIITIGAILEAVGSNIQLFMGGRFLIGLGVSLTNSAAPVYLVEVAFPQWRGLFGGLYNVVGYYTGALACTWTAYGTGFLSSNWSWRARVIIQVVPSLVVMGAVFFLPESPRWLWAMGKQEQARQMLVKYHGSGKINSPLVRWECRQIEEDLQVEIETGGRRWWDFKVLFETKANLYRLWLIFLVSVFSQFIGGSVISYFMPVMLQNAGITSSSQQLLMNAINTVISFVSGLVGTLFVDRWGRRTLFLWGTFLTGLVYIPLTVQASFPVPQITQSMGYGFIACIFLYGVFFSFCWSTLQALYPAEILPNDIRAKGVAFQGLISGAANFINMYATPVALQNIGWEMYTIFLVFHFMEFVFMFFTLPETKGRSIEELNHVFKSPNPVKESLKMTTVLIHEDDGAKEVTGV</sequence>
<dbReference type="GO" id="GO:0016020">
    <property type="term" value="C:membrane"/>
    <property type="evidence" value="ECO:0007669"/>
    <property type="project" value="UniProtKB-SubCell"/>
</dbReference>
<gene>
    <name evidence="11" type="ORF">N7458_003590</name>
</gene>
<dbReference type="EMBL" id="JAPVEA010000002">
    <property type="protein sequence ID" value="KAJ5462038.1"/>
    <property type="molecule type" value="Genomic_DNA"/>
</dbReference>
<feature type="transmembrane region" description="Helical" evidence="9">
    <location>
        <begin position="319"/>
        <end position="341"/>
    </location>
</feature>
<keyword evidence="6 9" id="KW-0472">Membrane</keyword>
<dbReference type="NCBIfam" id="TIGR00879">
    <property type="entry name" value="SP"/>
    <property type="match status" value="1"/>
</dbReference>
<feature type="domain" description="Major facilitator superfamily (MFS) profile" evidence="10">
    <location>
        <begin position="66"/>
        <end position="508"/>
    </location>
</feature>
<evidence type="ECO:0000259" key="10">
    <source>
        <dbReference type="PROSITE" id="PS50850"/>
    </source>
</evidence>
<evidence type="ECO:0000256" key="8">
    <source>
        <dbReference type="SAM" id="MobiDB-lite"/>
    </source>
</evidence>
<comment type="caution">
    <text evidence="11">The sequence shown here is derived from an EMBL/GenBank/DDBJ whole genome shotgun (WGS) entry which is preliminary data.</text>
</comment>
<feature type="compositionally biased region" description="Basic and acidic residues" evidence="8">
    <location>
        <begin position="10"/>
        <end position="20"/>
    </location>
</feature>
<dbReference type="PANTHER" id="PTHR48022:SF79">
    <property type="entry name" value="LACTOSE PERMEASE, PUTATIVE (AFU_ORTHOLOGUE AFUA_6G01860)-RELATED"/>
    <property type="match status" value="1"/>
</dbReference>
<evidence type="ECO:0000256" key="3">
    <source>
        <dbReference type="ARBA" id="ARBA00022448"/>
    </source>
</evidence>
<evidence type="ECO:0000256" key="4">
    <source>
        <dbReference type="ARBA" id="ARBA00022692"/>
    </source>
</evidence>
<feature type="transmembrane region" description="Helical" evidence="9">
    <location>
        <begin position="195"/>
        <end position="214"/>
    </location>
</feature>
<dbReference type="PROSITE" id="PS50850">
    <property type="entry name" value="MFS"/>
    <property type="match status" value="1"/>
</dbReference>
<evidence type="ECO:0000313" key="11">
    <source>
        <dbReference type="EMBL" id="KAJ5462038.1"/>
    </source>
</evidence>
<comment type="similarity">
    <text evidence="2 7">Belongs to the major facilitator superfamily. Sugar transporter (TC 2.A.1.1) family.</text>
</comment>